<accession>A0A8H8XEQ3</accession>
<dbReference type="InterPro" id="IPR011990">
    <property type="entry name" value="TPR-like_helical_dom_sf"/>
</dbReference>
<dbReference type="SUPFAM" id="SSF81901">
    <property type="entry name" value="HCP-like"/>
    <property type="match status" value="1"/>
</dbReference>
<dbReference type="PANTHER" id="PTHR46082:SF6">
    <property type="entry name" value="AAA+ ATPASE DOMAIN-CONTAINING PROTEIN-RELATED"/>
    <property type="match status" value="1"/>
</dbReference>
<dbReference type="Proteomes" id="UP000643672">
    <property type="component" value="Unassembled WGS sequence"/>
</dbReference>
<dbReference type="PANTHER" id="PTHR46082">
    <property type="entry name" value="ATP/GTP-BINDING PROTEIN-RELATED"/>
    <property type="match status" value="1"/>
</dbReference>
<dbReference type="AlphaFoldDB" id="A0A8H8XEQ3"/>
<protein>
    <recommendedName>
        <fullName evidence="1">FRG domain-containing protein</fullName>
    </recommendedName>
</protein>
<dbReference type="EMBL" id="CAESAQ020000076">
    <property type="protein sequence ID" value="CAB5501828.1"/>
    <property type="molecule type" value="Genomic_DNA"/>
</dbReference>
<name>A0A8H8XEQ3_9GAMM</name>
<dbReference type="Gene3D" id="1.25.40.10">
    <property type="entry name" value="Tetratricopeptide repeat domain"/>
    <property type="match status" value="2"/>
</dbReference>
<dbReference type="SMART" id="SM00901">
    <property type="entry name" value="FRG"/>
    <property type="match status" value="1"/>
</dbReference>
<gene>
    <name evidence="2" type="ORF">THERMOS_1458</name>
</gene>
<dbReference type="InterPro" id="IPR053137">
    <property type="entry name" value="NLR-like"/>
</dbReference>
<comment type="caution">
    <text evidence="2">The sequence shown here is derived from an EMBL/GenBank/DDBJ whole genome shotgun (WGS) entry which is preliminary data.</text>
</comment>
<keyword evidence="3" id="KW-1185">Reference proteome</keyword>
<proteinExistence type="predicted"/>
<sequence length="566" mass="63445">MDTVIKYLRKLKKVQENEIDCIYRGLSDKSYPVCSTYYRRFNLGKNPKVWKKPSAKEFQAYHDKLLLDAKSYHYHKNKELSSIELLAELQHFGAATGLIDFSKNFLVALWFASNSNPGKDGKISLLNEGDCVDYVENKNLYQNTLDAFCLVDLNFKSNNRIFAQNGVFIFTNRVFYKDLDLHEIIISKKDKEQIIIELKTFYNITESTLFQDIYGFAEVNNAQHSIGNNADDFSRQAKHYIGIGGLKNLTKAIDLYNLALESDIKTYGESHSDVAVTRSNLASALGARDQPGDLTKAIELHNLALESDIKTYDESHSEVAVTRSNLANALEARNQPEDLTKAIELYNLALESDIRVYGESHSEVATARNNLAGALETRNQPGDLIKAIDLYNLTLESDIKTYDESHSDVATARNNLAGALEARSQPGDLSKAIELYNLALEIDIQTYGESYPKVVTTRNNLAGTLEARNQPGDLSKAIELYNLALEIDIQTYSESHSKVAIRRNNLASALEARNQSGDLIGVIELYGLALETMQQMLGVDHPNTKVIADNLKQAKARQHSQDKNKP</sequence>
<organism evidence="2 3">
    <name type="scientific">Bathymodiolus thermophilus thioautotrophic gill symbiont</name>
    <dbReference type="NCBI Taxonomy" id="2360"/>
    <lineage>
        <taxon>Bacteria</taxon>
        <taxon>Pseudomonadati</taxon>
        <taxon>Pseudomonadota</taxon>
        <taxon>Gammaproteobacteria</taxon>
        <taxon>sulfur-oxidizing symbionts</taxon>
    </lineage>
</organism>
<reference evidence="2 3" key="1">
    <citation type="submission" date="2020-05" db="EMBL/GenBank/DDBJ databases">
        <authorList>
            <person name="Petersen J."/>
            <person name="Sayavedra L."/>
        </authorList>
    </citation>
    <scope>NUCLEOTIDE SEQUENCE [LARGE SCALE GENOMIC DNA]</scope>
    <source>
        <strain evidence="2">B thermophilus SOXS</strain>
    </source>
</reference>
<dbReference type="RefSeq" id="WP_202763182.1">
    <property type="nucleotide sequence ID" value="NZ_CAESAQ020000076.1"/>
</dbReference>
<dbReference type="Pfam" id="PF08867">
    <property type="entry name" value="FRG"/>
    <property type="match status" value="1"/>
</dbReference>
<evidence type="ECO:0000313" key="3">
    <source>
        <dbReference type="Proteomes" id="UP000643672"/>
    </source>
</evidence>
<feature type="domain" description="FRG" evidence="1">
    <location>
        <begin position="17"/>
        <end position="124"/>
    </location>
</feature>
<dbReference type="InterPro" id="IPR014966">
    <property type="entry name" value="FRG-dom"/>
</dbReference>
<evidence type="ECO:0000313" key="2">
    <source>
        <dbReference type="EMBL" id="CAB5501828.1"/>
    </source>
</evidence>
<evidence type="ECO:0000259" key="1">
    <source>
        <dbReference type="SMART" id="SM00901"/>
    </source>
</evidence>